<keyword evidence="4" id="KW-1185">Reference proteome</keyword>
<dbReference type="OrthoDB" id="4213445at2"/>
<gene>
    <name evidence="3" type="ORF">Asera_42960</name>
</gene>
<reference evidence="3" key="1">
    <citation type="submission" date="2020-08" db="EMBL/GenBank/DDBJ databases">
        <title>Whole genome shotgun sequence of Actinocatenispora sera NBRC 101916.</title>
        <authorList>
            <person name="Komaki H."/>
            <person name="Tamura T."/>
        </authorList>
    </citation>
    <scope>NUCLEOTIDE SEQUENCE</scope>
    <source>
        <strain evidence="3">NBRC 101916</strain>
    </source>
</reference>
<feature type="domain" description="FHA" evidence="2">
    <location>
        <begin position="47"/>
        <end position="107"/>
    </location>
</feature>
<sequence>MADEFIPHYLPSSTPSLARGVPAAPPGTLFVLSEQGGYAMPPRRFTLLFGRGSEDGDVHVPVGTDDPYISRCHGRLMCDGERWWLRNAGRLPIRLPADALLLCGQEMPVAPGYLPLLIGRGKRSHLVELRLVGRGPADTRGVPGASTRADPSAYPLDDTERVLLASLAQRYLRGEPHAAPVAWKQVVDDLNALRLPRGNGQPWNERAVANAVARIRAGIPDLPSPDELGVPLGNAVNATLIQALLRSATLTPADLARLDGPDA</sequence>
<accession>A0A810L7X3</accession>
<organism evidence="3 4">
    <name type="scientific">Actinocatenispora sera</name>
    <dbReference type="NCBI Taxonomy" id="390989"/>
    <lineage>
        <taxon>Bacteria</taxon>
        <taxon>Bacillati</taxon>
        <taxon>Actinomycetota</taxon>
        <taxon>Actinomycetes</taxon>
        <taxon>Micromonosporales</taxon>
        <taxon>Micromonosporaceae</taxon>
        <taxon>Actinocatenispora</taxon>
    </lineage>
</organism>
<dbReference type="Proteomes" id="UP000680750">
    <property type="component" value="Chromosome"/>
</dbReference>
<dbReference type="CDD" id="cd00060">
    <property type="entry name" value="FHA"/>
    <property type="match status" value="1"/>
</dbReference>
<keyword evidence="1" id="KW-0597">Phosphoprotein</keyword>
<dbReference type="PROSITE" id="PS50006">
    <property type="entry name" value="FHA_DOMAIN"/>
    <property type="match status" value="1"/>
</dbReference>
<evidence type="ECO:0000313" key="4">
    <source>
        <dbReference type="Proteomes" id="UP000680750"/>
    </source>
</evidence>
<dbReference type="KEGG" id="aser:Asera_42960"/>
<dbReference type="EMBL" id="AP023354">
    <property type="protein sequence ID" value="BCJ30188.1"/>
    <property type="molecule type" value="Genomic_DNA"/>
</dbReference>
<protein>
    <recommendedName>
        <fullName evidence="2">FHA domain-containing protein</fullName>
    </recommendedName>
</protein>
<dbReference type="SUPFAM" id="SSF49879">
    <property type="entry name" value="SMAD/FHA domain"/>
    <property type="match status" value="1"/>
</dbReference>
<proteinExistence type="predicted"/>
<dbReference type="InterPro" id="IPR000253">
    <property type="entry name" value="FHA_dom"/>
</dbReference>
<dbReference type="AlphaFoldDB" id="A0A810L7X3"/>
<evidence type="ECO:0000256" key="1">
    <source>
        <dbReference type="ARBA" id="ARBA00022553"/>
    </source>
</evidence>
<dbReference type="InterPro" id="IPR008984">
    <property type="entry name" value="SMAD_FHA_dom_sf"/>
</dbReference>
<evidence type="ECO:0000259" key="2">
    <source>
        <dbReference type="PROSITE" id="PS50006"/>
    </source>
</evidence>
<name>A0A810L7X3_9ACTN</name>
<evidence type="ECO:0000313" key="3">
    <source>
        <dbReference type="EMBL" id="BCJ30188.1"/>
    </source>
</evidence>
<dbReference type="RefSeq" id="WP_030446172.1">
    <property type="nucleotide sequence ID" value="NZ_AP023354.1"/>
</dbReference>